<evidence type="ECO:0000256" key="4">
    <source>
        <dbReference type="RuleBase" id="RU003682"/>
    </source>
</evidence>
<comment type="similarity">
    <text evidence="1 4">Belongs to the iron/ascorbate-dependent oxidoreductase family.</text>
</comment>
<keyword evidence="7" id="KW-1185">Reference proteome</keyword>
<reference evidence="6 7" key="1">
    <citation type="submission" date="2023-12" db="EMBL/GenBank/DDBJ databases">
        <title>A high-quality genome assembly for Dillenia turbinata (Dilleniales).</title>
        <authorList>
            <person name="Chanderbali A."/>
        </authorList>
    </citation>
    <scope>NUCLEOTIDE SEQUENCE [LARGE SCALE GENOMIC DNA]</scope>
    <source>
        <strain evidence="6">LSX21</strain>
        <tissue evidence="6">Leaf</tissue>
    </source>
</reference>
<evidence type="ECO:0000256" key="2">
    <source>
        <dbReference type="ARBA" id="ARBA00022723"/>
    </source>
</evidence>
<comment type="caution">
    <text evidence="6">The sequence shown here is derived from an EMBL/GenBank/DDBJ whole genome shotgun (WGS) entry which is preliminary data.</text>
</comment>
<dbReference type="GO" id="GO:0051213">
    <property type="term" value="F:dioxygenase activity"/>
    <property type="evidence" value="ECO:0007669"/>
    <property type="project" value="UniProtKB-KW"/>
</dbReference>
<evidence type="ECO:0000259" key="5">
    <source>
        <dbReference type="PROSITE" id="PS51471"/>
    </source>
</evidence>
<dbReference type="EMBL" id="JBAMMX010000003">
    <property type="protein sequence ID" value="KAK6945174.1"/>
    <property type="molecule type" value="Genomic_DNA"/>
</dbReference>
<dbReference type="GO" id="GO:0046872">
    <property type="term" value="F:metal ion binding"/>
    <property type="evidence" value="ECO:0007669"/>
    <property type="project" value="UniProtKB-KW"/>
</dbReference>
<dbReference type="SUPFAM" id="SSF51197">
    <property type="entry name" value="Clavaminate synthase-like"/>
    <property type="match status" value="1"/>
</dbReference>
<dbReference type="Pfam" id="PF14226">
    <property type="entry name" value="DIOX_N"/>
    <property type="match status" value="1"/>
</dbReference>
<evidence type="ECO:0000256" key="1">
    <source>
        <dbReference type="ARBA" id="ARBA00008056"/>
    </source>
</evidence>
<protein>
    <submittedName>
        <fullName evidence="6">Isopenicillin N synthase-like, Fe(2+) 2OG dioxygenase domain</fullName>
    </submittedName>
</protein>
<sequence>MAESFLQSKLESSMHSVQDLVIRGEEPPKRYVHKGIVAKSSVPLADVSEIDLSLLSSPTKAGQEELQKLLWALQTWGCFVAINHGFESSFLDKLRELAKQFFALPIEEKSKLSREPDNYQGYGSDLVLSDTQTLDWVDRLYLILTPEDMRKYKFWPENPEAFRETLHEYTKKLESITTVVLRAVAASLKLERNRFLDMYKERAVMVARFNFYPPCPRPDHVLGLKPHADGTTITFLLQDKEVEGLQIMKEDQWFRVPIIPHGLFINIGDLTEIMSNGLLKSPVHRVVTNSERERISIAVFCNPNSDVEVGPVAELIDERRPQLYKRVKDYVNTFFEYYQLGQRPIDAARI</sequence>
<dbReference type="InterPro" id="IPR050295">
    <property type="entry name" value="Plant_2OG-oxidoreductases"/>
</dbReference>
<evidence type="ECO:0000256" key="3">
    <source>
        <dbReference type="ARBA" id="ARBA00023004"/>
    </source>
</evidence>
<keyword evidence="4" id="KW-0560">Oxidoreductase</keyword>
<keyword evidence="3 4" id="KW-0408">Iron</keyword>
<evidence type="ECO:0000313" key="6">
    <source>
        <dbReference type="EMBL" id="KAK6945174.1"/>
    </source>
</evidence>
<name>A0AAN8W308_9MAGN</name>
<dbReference type="AlphaFoldDB" id="A0AAN8W308"/>
<dbReference type="Pfam" id="PF03171">
    <property type="entry name" value="2OG-FeII_Oxy"/>
    <property type="match status" value="1"/>
</dbReference>
<dbReference type="InterPro" id="IPR005123">
    <property type="entry name" value="Oxoglu/Fe-dep_dioxygenase_dom"/>
</dbReference>
<dbReference type="InterPro" id="IPR026992">
    <property type="entry name" value="DIOX_N"/>
</dbReference>
<dbReference type="InterPro" id="IPR027443">
    <property type="entry name" value="IPNS-like_sf"/>
</dbReference>
<gene>
    <name evidence="6" type="ORF">RJ641_026276</name>
</gene>
<dbReference type="FunFam" id="2.60.120.330:FF:000018">
    <property type="entry name" value="2-oxoglutarate (2OG) and Fe(II)-dependent oxygenase superfamily protein"/>
    <property type="match status" value="1"/>
</dbReference>
<organism evidence="6 7">
    <name type="scientific">Dillenia turbinata</name>
    <dbReference type="NCBI Taxonomy" id="194707"/>
    <lineage>
        <taxon>Eukaryota</taxon>
        <taxon>Viridiplantae</taxon>
        <taxon>Streptophyta</taxon>
        <taxon>Embryophyta</taxon>
        <taxon>Tracheophyta</taxon>
        <taxon>Spermatophyta</taxon>
        <taxon>Magnoliopsida</taxon>
        <taxon>eudicotyledons</taxon>
        <taxon>Gunneridae</taxon>
        <taxon>Pentapetalae</taxon>
        <taxon>Dilleniales</taxon>
        <taxon>Dilleniaceae</taxon>
        <taxon>Dillenia</taxon>
    </lineage>
</organism>
<feature type="domain" description="Fe2OG dioxygenase" evidence="5">
    <location>
        <begin position="203"/>
        <end position="303"/>
    </location>
</feature>
<keyword evidence="2 4" id="KW-0479">Metal-binding</keyword>
<dbReference type="PROSITE" id="PS51471">
    <property type="entry name" value="FE2OG_OXY"/>
    <property type="match status" value="1"/>
</dbReference>
<dbReference type="InterPro" id="IPR044861">
    <property type="entry name" value="IPNS-like_FE2OG_OXY"/>
</dbReference>
<evidence type="ECO:0000313" key="7">
    <source>
        <dbReference type="Proteomes" id="UP001370490"/>
    </source>
</evidence>
<dbReference type="Proteomes" id="UP001370490">
    <property type="component" value="Unassembled WGS sequence"/>
</dbReference>
<keyword evidence="6" id="KW-0223">Dioxygenase</keyword>
<accession>A0AAN8W308</accession>
<dbReference type="Gene3D" id="2.60.120.330">
    <property type="entry name" value="B-lactam Antibiotic, Isopenicillin N Synthase, Chain"/>
    <property type="match status" value="1"/>
</dbReference>
<proteinExistence type="inferred from homology"/>
<dbReference type="PANTHER" id="PTHR47991">
    <property type="entry name" value="OXOGLUTARATE/IRON-DEPENDENT DIOXYGENASE"/>
    <property type="match status" value="1"/>
</dbReference>